<evidence type="ECO:0000313" key="3">
    <source>
        <dbReference type="Proteomes" id="UP000299102"/>
    </source>
</evidence>
<accession>A0A4C1Y3R7</accession>
<sequence>MESDPDSHSQLGTMGMNKVSESECRRTTYNSDHAMNLQVNILPLKKPTAQQQTLLCKEDKFLYNAPDEDNSPINLLFDEHAEELSFPAIYLGQFRKYEITVTPFMQATSELRRADRRGATPNHVLYLAMKTMRMRVRDSLTVAFKHTSSSDSITKEQITNTGYINTCIESNLAFLKSIQISSYYRNKNKLYSHVS</sequence>
<dbReference type="Proteomes" id="UP000299102">
    <property type="component" value="Unassembled WGS sequence"/>
</dbReference>
<feature type="region of interest" description="Disordered" evidence="1">
    <location>
        <begin position="1"/>
        <end position="20"/>
    </location>
</feature>
<dbReference type="EMBL" id="BGZK01001088">
    <property type="protein sequence ID" value="GBP70861.1"/>
    <property type="molecule type" value="Genomic_DNA"/>
</dbReference>
<comment type="caution">
    <text evidence="2">The sequence shown here is derived from an EMBL/GenBank/DDBJ whole genome shotgun (WGS) entry which is preliminary data.</text>
</comment>
<gene>
    <name evidence="2" type="ORF">EVAR_53525_1</name>
</gene>
<reference evidence="2 3" key="1">
    <citation type="journal article" date="2019" name="Commun. Biol.">
        <title>The bagworm genome reveals a unique fibroin gene that provides high tensile strength.</title>
        <authorList>
            <person name="Kono N."/>
            <person name="Nakamura H."/>
            <person name="Ohtoshi R."/>
            <person name="Tomita M."/>
            <person name="Numata K."/>
            <person name="Arakawa K."/>
        </authorList>
    </citation>
    <scope>NUCLEOTIDE SEQUENCE [LARGE SCALE GENOMIC DNA]</scope>
</reference>
<protein>
    <recommendedName>
        <fullName evidence="4">Helitron helicase-like domain-containing protein</fullName>
    </recommendedName>
</protein>
<keyword evidence="3" id="KW-1185">Reference proteome</keyword>
<evidence type="ECO:0008006" key="4">
    <source>
        <dbReference type="Google" id="ProtNLM"/>
    </source>
</evidence>
<proteinExistence type="predicted"/>
<name>A0A4C1Y3R7_EUMVA</name>
<organism evidence="2 3">
    <name type="scientific">Eumeta variegata</name>
    <name type="common">Bagworm moth</name>
    <name type="synonym">Eumeta japonica</name>
    <dbReference type="NCBI Taxonomy" id="151549"/>
    <lineage>
        <taxon>Eukaryota</taxon>
        <taxon>Metazoa</taxon>
        <taxon>Ecdysozoa</taxon>
        <taxon>Arthropoda</taxon>
        <taxon>Hexapoda</taxon>
        <taxon>Insecta</taxon>
        <taxon>Pterygota</taxon>
        <taxon>Neoptera</taxon>
        <taxon>Endopterygota</taxon>
        <taxon>Lepidoptera</taxon>
        <taxon>Glossata</taxon>
        <taxon>Ditrysia</taxon>
        <taxon>Tineoidea</taxon>
        <taxon>Psychidae</taxon>
        <taxon>Oiketicinae</taxon>
        <taxon>Eumeta</taxon>
    </lineage>
</organism>
<dbReference type="AlphaFoldDB" id="A0A4C1Y3R7"/>
<dbReference type="OrthoDB" id="6141723at2759"/>
<evidence type="ECO:0000313" key="2">
    <source>
        <dbReference type="EMBL" id="GBP70861.1"/>
    </source>
</evidence>
<evidence type="ECO:0000256" key="1">
    <source>
        <dbReference type="SAM" id="MobiDB-lite"/>
    </source>
</evidence>